<accession>F0F2A9</accession>
<dbReference type="AlphaFoldDB" id="F0F2A9"/>
<evidence type="ECO:0000313" key="2">
    <source>
        <dbReference type="Proteomes" id="UP000004088"/>
    </source>
</evidence>
<name>F0F2A9_9NEIS</name>
<protein>
    <submittedName>
        <fullName evidence="1">Uncharacterized protein</fullName>
    </submittedName>
</protein>
<dbReference type="Proteomes" id="UP000004088">
    <property type="component" value="Unassembled WGS sequence"/>
</dbReference>
<gene>
    <name evidence="1" type="ORF">HMPREF9098_2244</name>
</gene>
<dbReference type="HOGENOM" id="CLU_170946_0_0_4"/>
<sequence>MMLSVEWWFLLQCAFSLIQKDDIVDNLQQEFEYLEESVCALRMQNRVLAAALKGFLRALPPDMAQDVVESVQAAFEDEIAALAYSDSNDADLFQDAAEEFFRERR</sequence>
<dbReference type="EMBL" id="AEWV01000042">
    <property type="protein sequence ID" value="EGC16409.1"/>
    <property type="molecule type" value="Genomic_DNA"/>
</dbReference>
<reference evidence="1 2" key="1">
    <citation type="submission" date="2011-01" db="EMBL/GenBank/DDBJ databases">
        <authorList>
            <person name="Muzny D."/>
            <person name="Qin X."/>
            <person name="Deng J."/>
            <person name="Jiang H."/>
            <person name="Liu Y."/>
            <person name="Qu J."/>
            <person name="Song X.-Z."/>
            <person name="Zhang L."/>
            <person name="Thornton R."/>
            <person name="Coyle M."/>
            <person name="Francisco L."/>
            <person name="Jackson L."/>
            <person name="Javaid M."/>
            <person name="Korchina V."/>
            <person name="Kovar C."/>
            <person name="Mata R."/>
            <person name="Mathew T."/>
            <person name="Ngo R."/>
            <person name="Nguyen L."/>
            <person name="Nguyen N."/>
            <person name="Okwuonu G."/>
            <person name="Ongeri F."/>
            <person name="Pham C."/>
            <person name="Simmons D."/>
            <person name="Wilczek-Boney K."/>
            <person name="Hale W."/>
            <person name="Jakkamsetti A."/>
            <person name="Pham P."/>
            <person name="Ruth R."/>
            <person name="San Lucas F."/>
            <person name="Warren J."/>
            <person name="Zhang J."/>
            <person name="Zhao Z."/>
            <person name="Zhou C."/>
            <person name="Zhu D."/>
            <person name="Lee S."/>
            <person name="Bess C."/>
            <person name="Blankenburg K."/>
            <person name="Forbes L."/>
            <person name="Fu Q."/>
            <person name="Gubbala S."/>
            <person name="Hirani K."/>
            <person name="Jayaseelan J.C."/>
            <person name="Lara F."/>
            <person name="Munidasa M."/>
            <person name="Palculict T."/>
            <person name="Patil S."/>
            <person name="Pu L.-L."/>
            <person name="Saada N."/>
            <person name="Tang L."/>
            <person name="Weissenberger G."/>
            <person name="Zhu Y."/>
            <person name="Hemphill L."/>
            <person name="Shang Y."/>
            <person name="Youmans B."/>
            <person name="Ayvaz T."/>
            <person name="Ross M."/>
            <person name="Santibanez J."/>
            <person name="Aqrawi P."/>
            <person name="Gross S."/>
            <person name="Joshi V."/>
            <person name="Fowler G."/>
            <person name="Nazareth L."/>
            <person name="Reid J."/>
            <person name="Worley K."/>
            <person name="Petrosino J."/>
            <person name="Highlander S."/>
            <person name="Gibbs R."/>
        </authorList>
    </citation>
    <scope>NUCLEOTIDE SEQUENCE [LARGE SCALE GENOMIC DNA]</scope>
    <source>
        <strain evidence="1 2">ATCC 33394</strain>
    </source>
</reference>
<organism evidence="1 2">
    <name type="scientific">Kingella denitrificans ATCC 33394</name>
    <dbReference type="NCBI Taxonomy" id="888741"/>
    <lineage>
        <taxon>Bacteria</taxon>
        <taxon>Pseudomonadati</taxon>
        <taxon>Pseudomonadota</taxon>
        <taxon>Betaproteobacteria</taxon>
        <taxon>Neisseriales</taxon>
        <taxon>Neisseriaceae</taxon>
        <taxon>Kingella</taxon>
    </lineage>
</organism>
<dbReference type="STRING" id="888741.HMPREF9098_2244"/>
<keyword evidence="2" id="KW-1185">Reference proteome</keyword>
<dbReference type="NCBIfam" id="NF047652">
    <property type="entry name" value="NGO1151_fam"/>
    <property type="match status" value="1"/>
</dbReference>
<evidence type="ECO:0000313" key="1">
    <source>
        <dbReference type="EMBL" id="EGC16409.1"/>
    </source>
</evidence>
<proteinExistence type="predicted"/>
<comment type="caution">
    <text evidence="1">The sequence shown here is derived from an EMBL/GenBank/DDBJ whole genome shotgun (WGS) entry which is preliminary data.</text>
</comment>